<feature type="transmembrane region" description="Helical" evidence="2">
    <location>
        <begin position="83"/>
        <end position="107"/>
    </location>
</feature>
<feature type="region of interest" description="Disordered" evidence="1">
    <location>
        <begin position="178"/>
        <end position="215"/>
    </location>
</feature>
<evidence type="ECO:0000256" key="2">
    <source>
        <dbReference type="SAM" id="Phobius"/>
    </source>
</evidence>
<evidence type="ECO:0000313" key="4">
    <source>
        <dbReference type="Proteomes" id="UP000005408"/>
    </source>
</evidence>
<organism evidence="3 4">
    <name type="scientific">Magallana gigas</name>
    <name type="common">Pacific oyster</name>
    <name type="synonym">Crassostrea gigas</name>
    <dbReference type="NCBI Taxonomy" id="29159"/>
    <lineage>
        <taxon>Eukaryota</taxon>
        <taxon>Metazoa</taxon>
        <taxon>Spiralia</taxon>
        <taxon>Lophotrochozoa</taxon>
        <taxon>Mollusca</taxon>
        <taxon>Bivalvia</taxon>
        <taxon>Autobranchia</taxon>
        <taxon>Pteriomorphia</taxon>
        <taxon>Ostreida</taxon>
        <taxon>Ostreoidea</taxon>
        <taxon>Ostreidae</taxon>
        <taxon>Magallana</taxon>
    </lineage>
</organism>
<dbReference type="EnsemblMetazoa" id="G13760.1">
    <property type="protein sequence ID" value="G13760.1:cds"/>
    <property type="gene ID" value="G13760"/>
</dbReference>
<proteinExistence type="predicted"/>
<feature type="region of interest" description="Disordered" evidence="1">
    <location>
        <begin position="271"/>
        <end position="321"/>
    </location>
</feature>
<reference evidence="3" key="1">
    <citation type="submission" date="2022-08" db="UniProtKB">
        <authorList>
            <consortium name="EnsemblMetazoa"/>
        </authorList>
    </citation>
    <scope>IDENTIFICATION</scope>
    <source>
        <strain evidence="3">05x7-T-G4-1.051#20</strain>
    </source>
</reference>
<dbReference type="Proteomes" id="UP000005408">
    <property type="component" value="Unassembled WGS sequence"/>
</dbReference>
<feature type="compositionally biased region" description="Basic and acidic residues" evidence="1">
    <location>
        <begin position="191"/>
        <end position="201"/>
    </location>
</feature>
<dbReference type="AlphaFoldDB" id="A0A8W8IEA9"/>
<feature type="compositionally biased region" description="Basic and acidic residues" evidence="1">
    <location>
        <begin position="302"/>
        <end position="313"/>
    </location>
</feature>
<keyword evidence="2" id="KW-0812">Transmembrane</keyword>
<accession>A0A8W8IEA9</accession>
<feature type="compositionally biased region" description="Polar residues" evidence="1">
    <location>
        <begin position="178"/>
        <end position="190"/>
    </location>
</feature>
<evidence type="ECO:0000313" key="3">
    <source>
        <dbReference type="EnsemblMetazoa" id="G13760.1:cds"/>
    </source>
</evidence>
<keyword evidence="2" id="KW-0472">Membrane</keyword>
<keyword evidence="4" id="KW-1185">Reference proteome</keyword>
<keyword evidence="2" id="KW-1133">Transmembrane helix</keyword>
<protein>
    <submittedName>
        <fullName evidence="3">Uncharacterized protein</fullName>
    </submittedName>
</protein>
<name>A0A8W8IEA9_MAGGI</name>
<evidence type="ECO:0000256" key="1">
    <source>
        <dbReference type="SAM" id="MobiDB-lite"/>
    </source>
</evidence>
<sequence length="321" mass="36663">MDTVLRNVCWLSPPEPPIFDNTAEDAKKRMLNFRESCSAYQKYTKLCENGTVKVSPEPIPVPTVDSEIEVNIESVTPDSGSNALIPVLIPLIIILLLAATVVAVWYIKKRKGSGYHLFLRVQLFLYKDPSIRRNRTVPLYNLQNHDSVNYLNNKAEVGEKWGGAQENVNYQNNTADKLQNWKGNETNGTELDSKNLHKSHNESPNVTKSHKNHEHRKNVKNNIELGEYTKNGHFEEKTSNPAATQRRQHKCDDEVIYANSQFEKVAKASNKKAPVQKVPSIRDATPPADVKTQDMYYIDENPYDRVDRREKPVPKKRNKVT</sequence>